<dbReference type="GeneID" id="20083885"/>
<evidence type="ECO:0000313" key="12">
    <source>
        <dbReference type="EMBL" id="ETW01252.1"/>
    </source>
</evidence>
<evidence type="ECO:0000256" key="9">
    <source>
        <dbReference type="ARBA" id="ARBA00023204"/>
    </source>
</evidence>
<dbReference type="InterPro" id="IPR038726">
    <property type="entry name" value="PDDEXK_AddAB-type"/>
</dbReference>
<dbReference type="GO" id="GO:0005524">
    <property type="term" value="F:ATP binding"/>
    <property type="evidence" value="ECO:0007669"/>
    <property type="project" value="UniProtKB-KW"/>
</dbReference>
<reference evidence="12" key="1">
    <citation type="submission" date="2013-12" db="EMBL/GenBank/DDBJ databases">
        <title>The Genome Sequence of Aphanomyces invadans NJM9701.</title>
        <authorList>
            <consortium name="The Broad Institute Genomics Platform"/>
            <person name="Russ C."/>
            <person name="Tyler B."/>
            <person name="van West P."/>
            <person name="Dieguez-Uribeondo J."/>
            <person name="Young S.K."/>
            <person name="Zeng Q."/>
            <person name="Gargeya S."/>
            <person name="Fitzgerald M."/>
            <person name="Abouelleil A."/>
            <person name="Alvarado L."/>
            <person name="Chapman S.B."/>
            <person name="Gainer-Dewar J."/>
            <person name="Goldberg J."/>
            <person name="Griggs A."/>
            <person name="Gujja S."/>
            <person name="Hansen M."/>
            <person name="Howarth C."/>
            <person name="Imamovic A."/>
            <person name="Ireland A."/>
            <person name="Larimer J."/>
            <person name="McCowan C."/>
            <person name="Murphy C."/>
            <person name="Pearson M."/>
            <person name="Poon T.W."/>
            <person name="Priest M."/>
            <person name="Roberts A."/>
            <person name="Saif S."/>
            <person name="Shea T."/>
            <person name="Sykes S."/>
            <person name="Wortman J."/>
            <person name="Nusbaum C."/>
            <person name="Birren B."/>
        </authorList>
    </citation>
    <scope>NUCLEOTIDE SEQUENCE [LARGE SCALE GENOMIC DNA]</scope>
    <source>
        <strain evidence="12">NJM9701</strain>
    </source>
</reference>
<keyword evidence="5" id="KW-0347">Helicase</keyword>
<keyword evidence="6" id="KW-0269">Exonuclease</keyword>
<evidence type="ECO:0000256" key="3">
    <source>
        <dbReference type="ARBA" id="ARBA00022763"/>
    </source>
</evidence>
<evidence type="ECO:0000256" key="5">
    <source>
        <dbReference type="ARBA" id="ARBA00022806"/>
    </source>
</evidence>
<dbReference type="AlphaFoldDB" id="A0A024U5S9"/>
<dbReference type="GO" id="GO:0004527">
    <property type="term" value="F:exonuclease activity"/>
    <property type="evidence" value="ECO:0007669"/>
    <property type="project" value="UniProtKB-KW"/>
</dbReference>
<keyword evidence="4" id="KW-0378">Hydrolase</keyword>
<feature type="domain" description="UvrD-like helicase C-terminal" evidence="11">
    <location>
        <begin position="328"/>
        <end position="616"/>
    </location>
</feature>
<dbReference type="eggNOG" id="ENOG502QU06">
    <property type="taxonomic scope" value="Eukaryota"/>
</dbReference>
<dbReference type="Gene3D" id="3.40.50.300">
    <property type="entry name" value="P-loop containing nucleotide triphosphate hydrolases"/>
    <property type="match status" value="1"/>
</dbReference>
<keyword evidence="1" id="KW-0540">Nuclease</keyword>
<dbReference type="Pfam" id="PF12705">
    <property type="entry name" value="PDDEXK_1"/>
    <property type="match status" value="1"/>
</dbReference>
<evidence type="ECO:0000256" key="10">
    <source>
        <dbReference type="SAM" id="MobiDB-lite"/>
    </source>
</evidence>
<keyword evidence="3" id="KW-0227">DNA damage</keyword>
<evidence type="ECO:0000256" key="8">
    <source>
        <dbReference type="ARBA" id="ARBA00023125"/>
    </source>
</evidence>
<name>A0A024U5S9_9STRA</name>
<evidence type="ECO:0000259" key="11">
    <source>
        <dbReference type="PROSITE" id="PS51217"/>
    </source>
</evidence>
<protein>
    <recommendedName>
        <fullName evidence="11">UvrD-like helicase C-terminal domain-containing protein</fullName>
    </recommendedName>
</protein>
<dbReference type="PANTHER" id="PTHR11070">
    <property type="entry name" value="UVRD / RECB / PCRA DNA HELICASE FAMILY MEMBER"/>
    <property type="match status" value="1"/>
</dbReference>
<evidence type="ECO:0000256" key="4">
    <source>
        <dbReference type="ARBA" id="ARBA00022801"/>
    </source>
</evidence>
<dbReference type="GO" id="GO:0000725">
    <property type="term" value="P:recombinational repair"/>
    <property type="evidence" value="ECO:0007669"/>
    <property type="project" value="TreeGrafter"/>
</dbReference>
<dbReference type="InterPro" id="IPR000212">
    <property type="entry name" value="DNA_helicase_UvrD/REP"/>
</dbReference>
<dbReference type="VEuPathDB" id="FungiDB:H310_06835"/>
<proteinExistence type="predicted"/>
<dbReference type="SUPFAM" id="SSF52540">
    <property type="entry name" value="P-loop containing nucleoside triphosphate hydrolases"/>
    <property type="match status" value="1"/>
</dbReference>
<organism evidence="12">
    <name type="scientific">Aphanomyces invadans</name>
    <dbReference type="NCBI Taxonomy" id="157072"/>
    <lineage>
        <taxon>Eukaryota</taxon>
        <taxon>Sar</taxon>
        <taxon>Stramenopiles</taxon>
        <taxon>Oomycota</taxon>
        <taxon>Saprolegniomycetes</taxon>
        <taxon>Saprolegniales</taxon>
        <taxon>Verrucalvaceae</taxon>
        <taxon>Aphanomyces</taxon>
    </lineage>
</organism>
<keyword evidence="2" id="KW-0547">Nucleotide-binding</keyword>
<dbReference type="PROSITE" id="PS51217">
    <property type="entry name" value="UVRD_HELICASE_CTER"/>
    <property type="match status" value="1"/>
</dbReference>
<dbReference type="GO" id="GO:0043138">
    <property type="term" value="F:3'-5' DNA helicase activity"/>
    <property type="evidence" value="ECO:0007669"/>
    <property type="project" value="TreeGrafter"/>
</dbReference>
<dbReference type="OrthoDB" id="64878at2759"/>
<dbReference type="Gene3D" id="1.10.486.10">
    <property type="entry name" value="PCRA, domain 4"/>
    <property type="match status" value="1"/>
</dbReference>
<dbReference type="GO" id="GO:0005829">
    <property type="term" value="C:cytosol"/>
    <property type="evidence" value="ECO:0007669"/>
    <property type="project" value="TreeGrafter"/>
</dbReference>
<keyword evidence="9" id="KW-0234">DNA repair</keyword>
<feature type="region of interest" description="Disordered" evidence="10">
    <location>
        <begin position="705"/>
        <end position="727"/>
    </location>
</feature>
<evidence type="ECO:0000256" key="7">
    <source>
        <dbReference type="ARBA" id="ARBA00022840"/>
    </source>
</evidence>
<evidence type="ECO:0000256" key="2">
    <source>
        <dbReference type="ARBA" id="ARBA00022741"/>
    </source>
</evidence>
<dbReference type="InterPro" id="IPR011604">
    <property type="entry name" value="PDDEXK-like_dom_sf"/>
</dbReference>
<accession>A0A024U5S9</accession>
<dbReference type="PANTHER" id="PTHR11070:SF45">
    <property type="entry name" value="DNA 3'-5' HELICASE"/>
    <property type="match status" value="1"/>
</dbReference>
<gene>
    <name evidence="12" type="ORF">H310_06835</name>
</gene>
<dbReference type="GO" id="GO:0003677">
    <property type="term" value="F:DNA binding"/>
    <property type="evidence" value="ECO:0007669"/>
    <property type="project" value="UniProtKB-KW"/>
</dbReference>
<dbReference type="Gene3D" id="3.90.320.10">
    <property type="match status" value="1"/>
</dbReference>
<dbReference type="InterPro" id="IPR027417">
    <property type="entry name" value="P-loop_NTPase"/>
</dbReference>
<sequence>MLRSATRHGRWRRWFGSMGDRGRLSLFMDQQRVLNEHGIGASKKVVVVEGPPGTGKSVCAASFLIDAGSLSIPTLVFAPPSEATSPCIPMLRHLQDYTQLGHVDSLPHMNVQSFAQWCLWYNDEFAISRKVMSHTETAAFLFQHIDSIPHSSLRSSYKSPIMLQRAVKDLMRLFEHLESHGISPDEYASFVAALSPEGYKMSLAVFTDFAAKQTDLSTAYEAYRSLLAQHNVTTWHGTVLDTLVHVQNHPFFLHAAISSFDRILVDDLQTLTPAMLKVLSRIVVTLSSQHCVAFTRPTDNIVKLQQLVQGAADESSMPSLAWNHVQLTANLYSAPQLIQAAAALTAPSCATSRPLDPVIATHLFASAQDEVDFVADLVARVDLKKSVTVMCADRREVPLVVAALQKRGVGNVRSLERQNLFDFAIVQTAHALLQAVANPLTESKYLFSLLHTSSPWHVVPSKLAAVMELQRKRHVPLWDVLVKLAEGTTPLAQTITLDADSVAAIKSFVSVFSHMRELSMTLSCLELLHAYFTKTGELEGLMSPTSEADAAASQALAAYFYTVGEAQHSTKSVHVPFVAPYLQLLKDSGRLVPPSNRDDSIETSRVTVVSIQTATKRHIAADTIVFSGMADKAFPGRKPREPTALPMALLESIAPTGRATSQAKRQEFIEKCRETLSNLMLCAKLNVVFTASGGTPSRILAPLWQSPTVHHPPGRPSLPRRRDDTADQAKELQLEHVSFSQLDEFMRCPYRYYLARVVKIDQPTSPGLVYGRSLHEGIAAWSSDPWVPDASQNALDALNASWESGCFRSKEEEEMLLNQATDALAAFIAFETANPPRIDAVESPFDINVPEANIRLKGNSFSLPRPSLDVIFAVGVWDRIDVRADGTYVVEFKSNMSNGPRNNQALAESSLQLQLYMLAYAHVHGVPPRGGVLRSIESPHGLNDEGVVQYDAKADDHILRGIADTVQRIRRREFDALPSFMGCAFCAFADVCPSKYR</sequence>
<dbReference type="RefSeq" id="XP_008870250.1">
    <property type="nucleotide sequence ID" value="XM_008872028.1"/>
</dbReference>
<dbReference type="InterPro" id="IPR014017">
    <property type="entry name" value="DNA_helicase_UvrD-like_C"/>
</dbReference>
<evidence type="ECO:0000256" key="1">
    <source>
        <dbReference type="ARBA" id="ARBA00022722"/>
    </source>
</evidence>
<keyword evidence="7" id="KW-0067">ATP-binding</keyword>
<evidence type="ECO:0000256" key="6">
    <source>
        <dbReference type="ARBA" id="ARBA00022839"/>
    </source>
</evidence>
<keyword evidence="8" id="KW-0238">DNA-binding</keyword>
<dbReference type="EMBL" id="KI913963">
    <property type="protein sequence ID" value="ETW01252.1"/>
    <property type="molecule type" value="Genomic_DNA"/>
</dbReference>